<organism evidence="1">
    <name type="scientific">Rodentolepis nana</name>
    <name type="common">Dwarf tapeworm</name>
    <name type="synonym">Hymenolepis nana</name>
    <dbReference type="NCBI Taxonomy" id="102285"/>
    <lineage>
        <taxon>Eukaryota</taxon>
        <taxon>Metazoa</taxon>
        <taxon>Spiralia</taxon>
        <taxon>Lophotrochozoa</taxon>
        <taxon>Platyhelminthes</taxon>
        <taxon>Cestoda</taxon>
        <taxon>Eucestoda</taxon>
        <taxon>Cyclophyllidea</taxon>
        <taxon>Hymenolepididae</taxon>
        <taxon>Rodentolepis</taxon>
    </lineage>
</organism>
<sequence length="93" mass="10239">LIGQGEQFVSETSRINGFPVTTVVIASCLRESIREATSKGGITDNCTRLDTQRVSVRLDGASVLLPLYTRQIEPFERQEKTLTPGEGKWANIS</sequence>
<proteinExistence type="predicted"/>
<name>A0A0R3TY41_RODNA</name>
<dbReference type="AlphaFoldDB" id="A0A0R3TY41"/>
<protein>
    <submittedName>
        <fullName evidence="1">Guanylate cyclase domain-containing protein</fullName>
    </submittedName>
</protein>
<reference evidence="1" key="1">
    <citation type="submission" date="2017-02" db="UniProtKB">
        <authorList>
            <consortium name="WormBaseParasite"/>
        </authorList>
    </citation>
    <scope>IDENTIFICATION</scope>
</reference>
<evidence type="ECO:0000313" key="1">
    <source>
        <dbReference type="WBParaSite" id="HNAJ_0001278801-mRNA-1"/>
    </source>
</evidence>
<dbReference type="WBParaSite" id="HNAJ_0001278801-mRNA-1">
    <property type="protein sequence ID" value="HNAJ_0001278801-mRNA-1"/>
    <property type="gene ID" value="HNAJ_0001278801"/>
</dbReference>
<accession>A0A0R3TY41</accession>